<evidence type="ECO:0000313" key="13">
    <source>
        <dbReference type="Proteomes" id="UP000286482"/>
    </source>
</evidence>
<keyword evidence="7 10" id="KW-1133">Transmembrane helix</keyword>
<comment type="caution">
    <text evidence="12">The sequence shown here is derived from an EMBL/GenBank/DDBJ whole genome shotgun (WGS) entry which is preliminary data.</text>
</comment>
<dbReference type="InterPro" id="IPR001992">
    <property type="entry name" value="T2SS_GspF/T4SS_PilC_CS"/>
</dbReference>
<evidence type="ECO:0000256" key="10">
    <source>
        <dbReference type="SAM" id="Phobius"/>
    </source>
</evidence>
<evidence type="ECO:0000256" key="5">
    <source>
        <dbReference type="ARBA" id="ARBA00022519"/>
    </source>
</evidence>
<feature type="transmembrane region" description="Helical" evidence="10">
    <location>
        <begin position="386"/>
        <end position="406"/>
    </location>
</feature>
<keyword evidence="6 9" id="KW-0812">Transmembrane</keyword>
<evidence type="ECO:0000313" key="12">
    <source>
        <dbReference type="EMBL" id="RKF20864.1"/>
    </source>
</evidence>
<evidence type="ECO:0000259" key="11">
    <source>
        <dbReference type="Pfam" id="PF00482"/>
    </source>
</evidence>
<feature type="domain" description="Type II secretion system protein GspF" evidence="11">
    <location>
        <begin position="80"/>
        <end position="202"/>
    </location>
</feature>
<evidence type="ECO:0000256" key="1">
    <source>
        <dbReference type="ARBA" id="ARBA00004429"/>
    </source>
</evidence>
<accession>A0A420EJM6</accession>
<comment type="similarity">
    <text evidence="2 9">Belongs to the GSP F family.</text>
</comment>
<dbReference type="InterPro" id="IPR042094">
    <property type="entry name" value="T2SS_GspF_sf"/>
</dbReference>
<protein>
    <submittedName>
        <fullName evidence="12">Type II secretion system F family protein</fullName>
    </submittedName>
</protein>
<comment type="subcellular location">
    <subcellularLocation>
        <location evidence="1 9">Cell inner membrane</location>
        <topology evidence="1 9">Multi-pass membrane protein</topology>
    </subcellularLocation>
</comment>
<feature type="transmembrane region" description="Helical" evidence="10">
    <location>
        <begin position="180"/>
        <end position="201"/>
    </location>
</feature>
<proteinExistence type="inferred from homology"/>
<keyword evidence="13" id="KW-1185">Reference proteome</keyword>
<evidence type="ECO:0000256" key="6">
    <source>
        <dbReference type="ARBA" id="ARBA00022692"/>
    </source>
</evidence>
<dbReference type="PROSITE" id="PS00874">
    <property type="entry name" value="T2SP_F"/>
    <property type="match status" value="1"/>
</dbReference>
<dbReference type="GO" id="GO:0015628">
    <property type="term" value="P:protein secretion by the type II secretion system"/>
    <property type="evidence" value="ECO:0007669"/>
    <property type="project" value="TreeGrafter"/>
</dbReference>
<dbReference type="GO" id="GO:0005886">
    <property type="term" value="C:plasma membrane"/>
    <property type="evidence" value="ECO:0007669"/>
    <property type="project" value="UniProtKB-SubCell"/>
</dbReference>
<dbReference type="PANTHER" id="PTHR30012">
    <property type="entry name" value="GENERAL SECRETION PATHWAY PROTEIN"/>
    <property type="match status" value="1"/>
</dbReference>
<dbReference type="OrthoDB" id="9805682at2"/>
<dbReference type="Pfam" id="PF00482">
    <property type="entry name" value="T2SSF"/>
    <property type="match status" value="2"/>
</dbReference>
<keyword evidence="4" id="KW-1003">Cell membrane</keyword>
<evidence type="ECO:0000256" key="2">
    <source>
        <dbReference type="ARBA" id="ARBA00005745"/>
    </source>
</evidence>
<evidence type="ECO:0000256" key="8">
    <source>
        <dbReference type="ARBA" id="ARBA00023136"/>
    </source>
</evidence>
<dbReference type="EMBL" id="RAQO01000003">
    <property type="protein sequence ID" value="RKF20864.1"/>
    <property type="molecule type" value="Genomic_DNA"/>
</dbReference>
<gene>
    <name evidence="12" type="ORF">DBZ36_02680</name>
</gene>
<dbReference type="InterPro" id="IPR003004">
    <property type="entry name" value="GspF/PilC"/>
</dbReference>
<name>A0A420EJM6_9ALTE</name>
<reference evidence="12 13" key="1">
    <citation type="submission" date="2018-09" db="EMBL/GenBank/DDBJ databases">
        <authorList>
            <person name="Wang Z."/>
        </authorList>
    </citation>
    <scope>NUCLEOTIDE SEQUENCE [LARGE SCALE GENOMIC DNA]</scope>
    <source>
        <strain evidence="12 13">ALS 81</strain>
    </source>
</reference>
<dbReference type="PANTHER" id="PTHR30012:SF7">
    <property type="entry name" value="PROTEIN TRANSPORT PROTEIN HOFC HOMOLOG"/>
    <property type="match status" value="1"/>
</dbReference>
<organism evidence="12 13">
    <name type="scientific">Alginatibacterium sediminis</name>
    <dbReference type="NCBI Taxonomy" id="2164068"/>
    <lineage>
        <taxon>Bacteria</taxon>
        <taxon>Pseudomonadati</taxon>
        <taxon>Pseudomonadota</taxon>
        <taxon>Gammaproteobacteria</taxon>
        <taxon>Alteromonadales</taxon>
        <taxon>Alteromonadaceae</taxon>
        <taxon>Alginatibacterium</taxon>
    </lineage>
</organism>
<dbReference type="Gene3D" id="1.20.81.30">
    <property type="entry name" value="Type II secretion system (T2SS), domain F"/>
    <property type="match status" value="2"/>
</dbReference>
<evidence type="ECO:0000256" key="3">
    <source>
        <dbReference type="ARBA" id="ARBA00022448"/>
    </source>
</evidence>
<dbReference type="AlphaFoldDB" id="A0A420EJM6"/>
<evidence type="ECO:0000256" key="9">
    <source>
        <dbReference type="RuleBase" id="RU003923"/>
    </source>
</evidence>
<sequence>MATASKTAKKISKKVYTYEWSGINRKGGKVKGEFQSESITQLKAELRRQGISVTKAKRRSESMFAKFSQRIKAMDIAIVSRQIATMLAAGVPLVQTLGIISRSAEKPPLRELIGSISDDVQTGNPLSEALRKYPVQFDDLYCDLVEAGEQSGALETIYDRVATYKEKAEALKSKIKKAMFYPATVLIVALTVTAILLLFVIPQFEKIFADFGAELPAFTQFVIGISQLLQQSYHWVFGGILAFIIIFTKAHRKYQKVQDATDRFVLRLPVVSPILHKAAMARFARTLSTTFAAGIPLIEALGSAAGASGNVVYRNAIIQIRDEVTTGMQMNVAMKTVNIFPDMVTQMVMIGEEAGSLDSMLDKVATIYEGEVDDAIDGLTSLIEPLIMVVLGVLVGGMVVAMYLPIFQLGSIVK</sequence>
<dbReference type="FunFam" id="1.20.81.30:FF:000001">
    <property type="entry name" value="Type II secretion system protein F"/>
    <property type="match status" value="2"/>
</dbReference>
<evidence type="ECO:0000256" key="4">
    <source>
        <dbReference type="ARBA" id="ARBA00022475"/>
    </source>
</evidence>
<dbReference type="PRINTS" id="PR00812">
    <property type="entry name" value="BCTERIALGSPF"/>
</dbReference>
<evidence type="ECO:0000256" key="7">
    <source>
        <dbReference type="ARBA" id="ARBA00022989"/>
    </source>
</evidence>
<feature type="transmembrane region" description="Helical" evidence="10">
    <location>
        <begin position="232"/>
        <end position="248"/>
    </location>
</feature>
<feature type="domain" description="Type II secretion system protein GspF" evidence="11">
    <location>
        <begin position="283"/>
        <end position="405"/>
    </location>
</feature>
<keyword evidence="8 10" id="KW-0472">Membrane</keyword>
<keyword evidence="5" id="KW-0997">Cell inner membrane</keyword>
<dbReference type="Proteomes" id="UP000286482">
    <property type="component" value="Unassembled WGS sequence"/>
</dbReference>
<dbReference type="InterPro" id="IPR018076">
    <property type="entry name" value="T2SS_GspF_dom"/>
</dbReference>
<keyword evidence="3 9" id="KW-0813">Transport</keyword>
<dbReference type="RefSeq" id="WP_120353392.1">
    <property type="nucleotide sequence ID" value="NZ_RAQO01000003.1"/>
</dbReference>